<dbReference type="EMBL" id="JAPHNI010000270">
    <property type="protein sequence ID" value="KAJ8113186.1"/>
    <property type="molecule type" value="Genomic_DNA"/>
</dbReference>
<name>A0ACC2IDB8_9PLEO</name>
<dbReference type="Proteomes" id="UP001153331">
    <property type="component" value="Unassembled WGS sequence"/>
</dbReference>
<proteinExistence type="predicted"/>
<evidence type="ECO:0000313" key="2">
    <source>
        <dbReference type="Proteomes" id="UP001153331"/>
    </source>
</evidence>
<keyword evidence="2" id="KW-1185">Reference proteome</keyword>
<protein>
    <submittedName>
        <fullName evidence="1">Uncharacterized protein</fullName>
    </submittedName>
</protein>
<organism evidence="1 2">
    <name type="scientific">Boeremia exigua</name>
    <dbReference type="NCBI Taxonomy" id="749465"/>
    <lineage>
        <taxon>Eukaryota</taxon>
        <taxon>Fungi</taxon>
        <taxon>Dikarya</taxon>
        <taxon>Ascomycota</taxon>
        <taxon>Pezizomycotina</taxon>
        <taxon>Dothideomycetes</taxon>
        <taxon>Pleosporomycetidae</taxon>
        <taxon>Pleosporales</taxon>
        <taxon>Pleosporineae</taxon>
        <taxon>Didymellaceae</taxon>
        <taxon>Boeremia</taxon>
    </lineage>
</organism>
<gene>
    <name evidence="1" type="ORF">OPT61_g4627</name>
</gene>
<evidence type="ECO:0000313" key="1">
    <source>
        <dbReference type="EMBL" id="KAJ8113186.1"/>
    </source>
</evidence>
<comment type="caution">
    <text evidence="1">The sequence shown here is derived from an EMBL/GenBank/DDBJ whole genome shotgun (WGS) entry which is preliminary data.</text>
</comment>
<accession>A0ACC2IDB8</accession>
<reference evidence="1" key="1">
    <citation type="submission" date="2022-11" db="EMBL/GenBank/DDBJ databases">
        <title>Genome Sequence of Boeremia exigua.</title>
        <authorList>
            <person name="Buettner E."/>
        </authorList>
    </citation>
    <scope>NUCLEOTIDE SEQUENCE</scope>
    <source>
        <strain evidence="1">CU02</strain>
    </source>
</reference>
<sequence>MNETFWAVLHLHYNLETFLRFETLAIESSRNLLHSSMLAEQKAVEPTAPARNPESISFFVCGSNTMQLSLNQQLDLQGNPSEVGADKASDEANALLSFSHSWRSALPSRHPLRTLIRQQDTGMVVQVNSPAHFYVAAVEDKLRYTTSTPPPPQTREQCLELPLAAACLCALENTASLRSSGRAGSTSEDWGIVEIVRRGVYDTQHLATGAVSSQPLAQTHARRIAPPVNTTSSASRSLDFAENYQSKRMRGCRVGNRGEGSGNSKKAAAHSDGMGAPSVDDSDLPLLRPRAFKSTDSAACAYTKKYTGCTRLEIYTSALYEQTGWVATHRTPTEPRPNPKPAQDMEIGCCPEHQIIFHDKHQPDHNGSRL</sequence>